<evidence type="ECO:0000313" key="3">
    <source>
        <dbReference type="EMBL" id="ORY77823.1"/>
    </source>
</evidence>
<keyword evidence="4" id="KW-1185">Reference proteome</keyword>
<feature type="binding site" evidence="2">
    <location>
        <position position="106"/>
    </location>
    <ligand>
        <name>a divalent metal cation</name>
        <dbReference type="ChEBI" id="CHEBI:60240"/>
        <label>1</label>
    </ligand>
</feature>
<dbReference type="EMBL" id="MCFI01000019">
    <property type="protein sequence ID" value="ORY77823.1"/>
    <property type="molecule type" value="Genomic_DNA"/>
</dbReference>
<dbReference type="RefSeq" id="XP_040723208.1">
    <property type="nucleotide sequence ID" value="XM_040872011.1"/>
</dbReference>
<sequence length="287" mass="31108">MKSLRQVSDIVQKLFPPSLAGSWDNVGLLWEPGHSRGVDQVLLCIDLTTSVVNEVCANKSIGHVVAYHPPIFRGLKRFNNDDAQQKLLMRLASLGVGVVCVHTSADAIPGGVNDWLAHVIAQKIDAFRAGEPSHLHTKCLEEADTTKLDSSFDGAGAGRLLTLQENGANTRLPLSEICKRLKTGLGLSHLQMSSDESMKDCRTVAICAGSGGSLFESSKAFDKADLLVTGELSHHECLRYQEKKVPVILTGHSNSERGYLPFMKVMLEKAGLVVQVSEADKDPLKIV</sequence>
<feature type="binding site" evidence="2">
    <location>
        <position position="252"/>
    </location>
    <ligand>
        <name>a divalent metal cation</name>
        <dbReference type="ChEBI" id="CHEBI:60240"/>
        <label>1</label>
    </ligand>
</feature>
<keyword evidence="2" id="KW-0479">Metal-binding</keyword>
<reference evidence="3 4" key="1">
    <citation type="submission" date="2016-07" db="EMBL/GenBank/DDBJ databases">
        <title>Pervasive Adenine N6-methylation of Active Genes in Fungi.</title>
        <authorList>
            <consortium name="DOE Joint Genome Institute"/>
            <person name="Mondo S.J."/>
            <person name="Dannebaum R.O."/>
            <person name="Kuo R.C."/>
            <person name="Labutti K."/>
            <person name="Haridas S."/>
            <person name="Kuo A."/>
            <person name="Salamov A."/>
            <person name="Ahrendt S.R."/>
            <person name="Lipzen A."/>
            <person name="Sullivan W."/>
            <person name="Andreopoulos W.B."/>
            <person name="Clum A."/>
            <person name="Lindquist E."/>
            <person name="Daum C."/>
            <person name="Ramamoorthy G.K."/>
            <person name="Gryganskyi A."/>
            <person name="Culley D."/>
            <person name="Magnuson J.K."/>
            <person name="James T.Y."/>
            <person name="O'Malley M.A."/>
            <person name="Stajich J.E."/>
            <person name="Spatafora J.W."/>
            <person name="Visel A."/>
            <person name="Grigoriev I.V."/>
        </authorList>
    </citation>
    <scope>NUCLEOTIDE SEQUENCE [LARGE SCALE GENOMIC DNA]</scope>
    <source>
        <strain evidence="3 4">12-1054</strain>
    </source>
</reference>
<evidence type="ECO:0000256" key="2">
    <source>
        <dbReference type="PIRSR" id="PIRSR602678-1"/>
    </source>
</evidence>
<dbReference type="GO" id="GO:0005739">
    <property type="term" value="C:mitochondrion"/>
    <property type="evidence" value="ECO:0007669"/>
    <property type="project" value="TreeGrafter"/>
</dbReference>
<evidence type="ECO:0000313" key="4">
    <source>
        <dbReference type="Proteomes" id="UP000193685"/>
    </source>
</evidence>
<dbReference type="InterPro" id="IPR036069">
    <property type="entry name" value="DUF34/NIF3_sf"/>
</dbReference>
<name>A0A1Y2F1V4_PROLT</name>
<dbReference type="SUPFAM" id="SSF102705">
    <property type="entry name" value="NIF3 (NGG1p interacting factor 3)-like"/>
    <property type="match status" value="1"/>
</dbReference>
<dbReference type="GO" id="GO:0016787">
    <property type="term" value="F:hydrolase activity"/>
    <property type="evidence" value="ECO:0007669"/>
    <property type="project" value="UniProtKB-KW"/>
</dbReference>
<dbReference type="GeneID" id="63788610"/>
<evidence type="ECO:0000256" key="1">
    <source>
        <dbReference type="ARBA" id="ARBA00006964"/>
    </source>
</evidence>
<comment type="caution">
    <text evidence="3">The sequence shown here is derived from an EMBL/GenBank/DDBJ whole genome shotgun (WGS) entry which is preliminary data.</text>
</comment>
<dbReference type="FunFam" id="3.40.1390.30:FF:000001">
    <property type="entry name" value="GTP cyclohydrolase 1 type 2"/>
    <property type="match status" value="1"/>
</dbReference>
<dbReference type="PANTHER" id="PTHR13799:SF13">
    <property type="entry name" value="NIF3-LIKE PROTEIN 1"/>
    <property type="match status" value="1"/>
</dbReference>
<dbReference type="Proteomes" id="UP000193685">
    <property type="component" value="Unassembled WGS sequence"/>
</dbReference>
<keyword evidence="3" id="KW-0378">Hydrolase</keyword>
<proteinExistence type="inferred from homology"/>
<dbReference type="OrthoDB" id="3345469at2759"/>
<dbReference type="STRING" id="56484.A0A1Y2F1V4"/>
<organism evidence="3 4">
    <name type="scientific">Protomyces lactucae-debilis</name>
    <dbReference type="NCBI Taxonomy" id="2754530"/>
    <lineage>
        <taxon>Eukaryota</taxon>
        <taxon>Fungi</taxon>
        <taxon>Dikarya</taxon>
        <taxon>Ascomycota</taxon>
        <taxon>Taphrinomycotina</taxon>
        <taxon>Taphrinomycetes</taxon>
        <taxon>Taphrinales</taxon>
        <taxon>Protomycetaceae</taxon>
        <taxon>Protomyces</taxon>
    </lineage>
</organism>
<comment type="similarity">
    <text evidence="1">Belongs to the GTP cyclohydrolase I type 2/NIF3 family.</text>
</comment>
<dbReference type="Pfam" id="PF01784">
    <property type="entry name" value="DUF34_NIF3"/>
    <property type="match status" value="1"/>
</dbReference>
<dbReference type="GO" id="GO:0046872">
    <property type="term" value="F:metal ion binding"/>
    <property type="evidence" value="ECO:0007669"/>
    <property type="project" value="UniProtKB-KW"/>
</dbReference>
<dbReference type="InterPro" id="IPR002678">
    <property type="entry name" value="DUF34/NIF3"/>
</dbReference>
<accession>A0A1Y2F1V4</accession>
<gene>
    <name evidence="3" type="ORF">BCR37DRAFT_403531</name>
</gene>
<dbReference type="OMA" id="NFDKTHL"/>
<protein>
    <submittedName>
        <fullName evidence="3">GTP cyclohydrolase 1 type 2/Nif3</fullName>
    </submittedName>
</protein>
<dbReference type="PANTHER" id="PTHR13799">
    <property type="entry name" value="NGG1 INTERACTING FACTOR 3"/>
    <property type="match status" value="1"/>
</dbReference>
<dbReference type="AlphaFoldDB" id="A0A1Y2F1V4"/>
<feature type="binding site" evidence="2">
    <location>
        <position position="68"/>
    </location>
    <ligand>
        <name>a divalent metal cation</name>
        <dbReference type="ChEBI" id="CHEBI:60240"/>
        <label>1</label>
    </ligand>
</feature>
<dbReference type="Gene3D" id="3.40.1390.30">
    <property type="entry name" value="NIF3 (NGG1p interacting factor 3)-like"/>
    <property type="match status" value="1"/>
</dbReference>
<dbReference type="NCBIfam" id="TIGR00486">
    <property type="entry name" value="YbgI_SA1388"/>
    <property type="match status" value="1"/>
</dbReference>
<feature type="binding site" evidence="2">
    <location>
        <position position="256"/>
    </location>
    <ligand>
        <name>a divalent metal cation</name>
        <dbReference type="ChEBI" id="CHEBI:60240"/>
        <label>1</label>
    </ligand>
</feature>